<feature type="region of interest" description="Disordered" evidence="1">
    <location>
        <begin position="1"/>
        <end position="57"/>
    </location>
</feature>
<feature type="region of interest" description="Disordered" evidence="1">
    <location>
        <begin position="161"/>
        <end position="205"/>
    </location>
</feature>
<accession>A0AAD9S4Y6</accession>
<feature type="compositionally biased region" description="Low complexity" evidence="1">
    <location>
        <begin position="186"/>
        <end position="199"/>
    </location>
</feature>
<evidence type="ECO:0000256" key="1">
    <source>
        <dbReference type="SAM" id="MobiDB-lite"/>
    </source>
</evidence>
<proteinExistence type="predicted"/>
<evidence type="ECO:0000313" key="2">
    <source>
        <dbReference type="EMBL" id="KAK2599456.1"/>
    </source>
</evidence>
<organism evidence="2 3">
    <name type="scientific">Phomopsis amygdali</name>
    <name type="common">Fusicoccum amygdali</name>
    <dbReference type="NCBI Taxonomy" id="1214568"/>
    <lineage>
        <taxon>Eukaryota</taxon>
        <taxon>Fungi</taxon>
        <taxon>Dikarya</taxon>
        <taxon>Ascomycota</taxon>
        <taxon>Pezizomycotina</taxon>
        <taxon>Sordariomycetes</taxon>
        <taxon>Sordariomycetidae</taxon>
        <taxon>Diaporthales</taxon>
        <taxon>Diaporthaceae</taxon>
        <taxon>Diaporthe</taxon>
    </lineage>
</organism>
<evidence type="ECO:0000313" key="3">
    <source>
        <dbReference type="Proteomes" id="UP001265746"/>
    </source>
</evidence>
<dbReference type="EMBL" id="JAUJFL010000007">
    <property type="protein sequence ID" value="KAK2599456.1"/>
    <property type="molecule type" value="Genomic_DNA"/>
</dbReference>
<sequence>MPPPRPQPPPAGPPAQTLEEQLEDQWNALPPLNDDSSSVASDAPDPEDDYSPDDNMHKWQSFHAVPMLPGRQPMRSQDEVTHEMADNLRDLISRPKAIHYNGSGMSTVVTIPDVKQLVKAAFARGWITGKPHQMCGKGYVQPTIDDVAAQVGFLNQNITATSSNATSGKTTSSNATSGKITASNATSGKTTLGKTTPGTKGKKKAFRHPAVASKVKKMALSKAKAANSSARKALRPVYLGCSESMDGGAAMFTYYDQHHKVLPGTAQKFVTLHAAHESLETAKGMAMQLHDQFKMSRVREYNLRAAIYLARNRLTHWANGNDVASRPEREDKDLFVEYILMRNLEYPEQAVMNICKQVMVPALWEDMGKLF</sequence>
<dbReference type="Proteomes" id="UP001265746">
    <property type="component" value="Unassembled WGS sequence"/>
</dbReference>
<name>A0AAD9S4Y6_PHOAM</name>
<reference evidence="2" key="1">
    <citation type="submission" date="2023-06" db="EMBL/GenBank/DDBJ databases">
        <authorList>
            <person name="Noh H."/>
        </authorList>
    </citation>
    <scope>NUCLEOTIDE SEQUENCE</scope>
    <source>
        <strain evidence="2">DUCC20226</strain>
    </source>
</reference>
<comment type="caution">
    <text evidence="2">The sequence shown here is derived from an EMBL/GenBank/DDBJ whole genome shotgun (WGS) entry which is preliminary data.</text>
</comment>
<protein>
    <submittedName>
        <fullName evidence="2">Uncharacterized protein</fullName>
    </submittedName>
</protein>
<gene>
    <name evidence="2" type="ORF">N8I77_011210</name>
</gene>
<feature type="compositionally biased region" description="Polar residues" evidence="1">
    <location>
        <begin position="161"/>
        <end position="185"/>
    </location>
</feature>
<keyword evidence="3" id="KW-1185">Reference proteome</keyword>
<feature type="compositionally biased region" description="Low complexity" evidence="1">
    <location>
        <begin position="34"/>
        <end position="43"/>
    </location>
</feature>
<feature type="compositionally biased region" description="Pro residues" evidence="1">
    <location>
        <begin position="1"/>
        <end position="13"/>
    </location>
</feature>
<dbReference type="AlphaFoldDB" id="A0AAD9S4Y6"/>